<dbReference type="InterPro" id="IPR036264">
    <property type="entry name" value="Bact_exopeptidase_dim_dom"/>
</dbReference>
<protein>
    <recommendedName>
        <fullName evidence="2">Peptidase M20 domain-containing protein 2</fullName>
    </recommendedName>
</protein>
<dbReference type="Gene3D" id="3.30.70.360">
    <property type="match status" value="1"/>
</dbReference>
<dbReference type="InterPro" id="IPR011650">
    <property type="entry name" value="Peptidase_M20_dimer"/>
</dbReference>
<dbReference type="InterPro" id="IPR017144">
    <property type="entry name" value="Xaa-Arg_dipeptidase"/>
</dbReference>
<dbReference type="PIRSF" id="PIRSF037226">
    <property type="entry name" value="Amidohydrolase_ACY1L2_prd"/>
    <property type="match status" value="1"/>
</dbReference>
<dbReference type="AlphaFoldDB" id="A0A8G2BUK9"/>
<keyword evidence="1 4" id="KW-0378">Hydrolase</keyword>
<evidence type="ECO:0000256" key="1">
    <source>
        <dbReference type="ARBA" id="ARBA00022801"/>
    </source>
</evidence>
<dbReference type="GO" id="GO:0071713">
    <property type="term" value="F:para-aminobenzoyl-glutamate hydrolase activity"/>
    <property type="evidence" value="ECO:0007669"/>
    <property type="project" value="TreeGrafter"/>
</dbReference>
<reference evidence="4 5" key="1">
    <citation type="submission" date="2016-10" db="EMBL/GenBank/DDBJ databases">
        <authorList>
            <person name="Varghese N."/>
            <person name="Submissions S."/>
        </authorList>
    </citation>
    <scope>NUCLEOTIDE SEQUENCE [LARGE SCALE GENOMIC DNA]</scope>
    <source>
        <strain evidence="4 5">DSM 29073</strain>
    </source>
</reference>
<dbReference type="RefSeq" id="WP_103982537.1">
    <property type="nucleotide sequence ID" value="NZ_FNVS01000003.1"/>
</dbReference>
<dbReference type="EMBL" id="FNVS01000003">
    <property type="protein sequence ID" value="SEF58341.1"/>
    <property type="molecule type" value="Genomic_DNA"/>
</dbReference>
<dbReference type="GO" id="GO:0005737">
    <property type="term" value="C:cytoplasm"/>
    <property type="evidence" value="ECO:0007669"/>
    <property type="project" value="TreeGrafter"/>
</dbReference>
<organism evidence="4 5">
    <name type="scientific">Parabacteroides chinchillae</name>
    <dbReference type="NCBI Taxonomy" id="871327"/>
    <lineage>
        <taxon>Bacteria</taxon>
        <taxon>Pseudomonadati</taxon>
        <taxon>Bacteroidota</taxon>
        <taxon>Bacteroidia</taxon>
        <taxon>Bacteroidales</taxon>
        <taxon>Tannerellaceae</taxon>
        <taxon>Parabacteroides</taxon>
    </lineage>
</organism>
<gene>
    <name evidence="4" type="ORF">SAMN05444001_1035</name>
</gene>
<dbReference type="Gene3D" id="3.40.630.10">
    <property type="entry name" value="Zn peptidases"/>
    <property type="match status" value="1"/>
</dbReference>
<dbReference type="GO" id="GO:0016805">
    <property type="term" value="F:dipeptidase activity"/>
    <property type="evidence" value="ECO:0007669"/>
    <property type="project" value="InterPro"/>
</dbReference>
<keyword evidence="5" id="KW-1185">Reference proteome</keyword>
<accession>A0A8G2BUK9</accession>
<dbReference type="NCBIfam" id="TIGR01891">
    <property type="entry name" value="amidohydrolases"/>
    <property type="match status" value="1"/>
</dbReference>
<dbReference type="Proteomes" id="UP000236725">
    <property type="component" value="Unassembled WGS sequence"/>
</dbReference>
<comment type="similarity">
    <text evidence="2">Belongs to the peptidase M20A family.</text>
</comment>
<dbReference type="GO" id="GO:0046657">
    <property type="term" value="P:folic acid catabolic process"/>
    <property type="evidence" value="ECO:0007669"/>
    <property type="project" value="TreeGrafter"/>
</dbReference>
<evidence type="ECO:0000313" key="5">
    <source>
        <dbReference type="Proteomes" id="UP000236725"/>
    </source>
</evidence>
<name>A0A8G2BUK9_9BACT</name>
<dbReference type="InterPro" id="IPR017439">
    <property type="entry name" value="Amidohydrolase"/>
</dbReference>
<dbReference type="InterPro" id="IPR002933">
    <property type="entry name" value="Peptidase_M20"/>
</dbReference>
<proteinExistence type="inferred from homology"/>
<dbReference type="InterPro" id="IPR052030">
    <property type="entry name" value="Peptidase_M20/M20A_hydrolases"/>
</dbReference>
<evidence type="ECO:0000259" key="3">
    <source>
        <dbReference type="Pfam" id="PF07687"/>
    </source>
</evidence>
<dbReference type="PANTHER" id="PTHR30575">
    <property type="entry name" value="PEPTIDASE M20"/>
    <property type="match status" value="1"/>
</dbReference>
<sequence length="437" mass="47229">MNTEELKRILINEIDRCSEEVLELVKDIGYHPELGFKEVRTSGLVADYLRSCGYEVKENLALTGVKAKLKDTDEPIHNIAVLGELDGIVCRESPHADAVSGATHTCGHNLQLGILMLVAKAMKLSGVADSLNGNVTFFAVPAEEYIELGYREALKKEGKIKYFGGKQELVRLGEFDDIDAALMVHAESDLPGPAIGIYDTGSGFNSKQVQYIGKAAHAAAYPHEGVNALNAAVSGINAINAMRETFKDEEHSRVHFIITKGGESVNSVPADVRLEAYVRSSTVGGVRDVSLKFDRAFKSGGEAVGATTRIKTLPGYLPLICNSAINDCFAANARQFMPEKQIIRMGHFKASTDMGDISHLMPGIHATAGGTKGFLHAANFEVTNYESAVVTPAKIVAQTLADLLTENPANLSDILKDYVPVLSKSEYLNLLNSFISE</sequence>
<dbReference type="Pfam" id="PF07687">
    <property type="entry name" value="M20_dimer"/>
    <property type="match status" value="1"/>
</dbReference>
<dbReference type="SUPFAM" id="SSF53187">
    <property type="entry name" value="Zn-dependent exopeptidases"/>
    <property type="match status" value="1"/>
</dbReference>
<evidence type="ECO:0000313" key="4">
    <source>
        <dbReference type="EMBL" id="SEF58341.1"/>
    </source>
</evidence>
<dbReference type="SUPFAM" id="SSF55031">
    <property type="entry name" value="Bacterial exopeptidase dimerisation domain"/>
    <property type="match status" value="1"/>
</dbReference>
<feature type="domain" description="Peptidase M20 dimerisation" evidence="3">
    <location>
        <begin position="211"/>
        <end position="283"/>
    </location>
</feature>
<comment type="caution">
    <text evidence="4">The sequence shown here is derived from an EMBL/GenBank/DDBJ whole genome shotgun (WGS) entry which is preliminary data.</text>
</comment>
<dbReference type="PANTHER" id="PTHR30575:SF3">
    <property type="entry name" value="PEPTIDASE M20 DIMERISATION DOMAIN-CONTAINING PROTEIN"/>
    <property type="match status" value="1"/>
</dbReference>
<dbReference type="Pfam" id="PF01546">
    <property type="entry name" value="Peptidase_M20"/>
    <property type="match status" value="1"/>
</dbReference>
<evidence type="ECO:0000256" key="2">
    <source>
        <dbReference type="PIRNR" id="PIRNR037226"/>
    </source>
</evidence>